<protein>
    <submittedName>
        <fullName evidence="1">Uncharacterized protein</fullName>
    </submittedName>
</protein>
<evidence type="ECO:0000313" key="2">
    <source>
        <dbReference type="Proteomes" id="UP000265520"/>
    </source>
</evidence>
<feature type="non-terminal residue" evidence="1">
    <location>
        <position position="1"/>
    </location>
</feature>
<comment type="caution">
    <text evidence="1">The sequence shown here is derived from an EMBL/GenBank/DDBJ whole genome shotgun (WGS) entry which is preliminary data.</text>
</comment>
<reference evidence="1 2" key="1">
    <citation type="journal article" date="2018" name="Front. Plant Sci.">
        <title>Red Clover (Trifolium pratense) and Zigzag Clover (T. medium) - A Picture of Genomic Similarities and Differences.</title>
        <authorList>
            <person name="Dluhosova J."/>
            <person name="Istvanek J."/>
            <person name="Nedelnik J."/>
            <person name="Repkova J."/>
        </authorList>
    </citation>
    <scope>NUCLEOTIDE SEQUENCE [LARGE SCALE GENOMIC DNA]</scope>
    <source>
        <strain evidence="2">cv. 10/8</strain>
        <tissue evidence="1">Leaf</tissue>
    </source>
</reference>
<keyword evidence="2" id="KW-1185">Reference proteome</keyword>
<sequence length="104" mass="12212">TVLDSPHVKTIKHLKRLLRYDVDDLLEQVSDFTTFVEDLRASSWRLTNKELRFMEAVMHLQGELASDAPFIEAVENAHHCHHELVSNIFDQTMNLKENMRVHEE</sequence>
<dbReference type="AlphaFoldDB" id="A0A392SG72"/>
<organism evidence="1 2">
    <name type="scientific">Trifolium medium</name>
    <dbReference type="NCBI Taxonomy" id="97028"/>
    <lineage>
        <taxon>Eukaryota</taxon>
        <taxon>Viridiplantae</taxon>
        <taxon>Streptophyta</taxon>
        <taxon>Embryophyta</taxon>
        <taxon>Tracheophyta</taxon>
        <taxon>Spermatophyta</taxon>
        <taxon>Magnoliopsida</taxon>
        <taxon>eudicotyledons</taxon>
        <taxon>Gunneridae</taxon>
        <taxon>Pentapetalae</taxon>
        <taxon>rosids</taxon>
        <taxon>fabids</taxon>
        <taxon>Fabales</taxon>
        <taxon>Fabaceae</taxon>
        <taxon>Papilionoideae</taxon>
        <taxon>50 kb inversion clade</taxon>
        <taxon>NPAAA clade</taxon>
        <taxon>Hologalegina</taxon>
        <taxon>IRL clade</taxon>
        <taxon>Trifolieae</taxon>
        <taxon>Trifolium</taxon>
    </lineage>
</organism>
<feature type="non-terminal residue" evidence="1">
    <location>
        <position position="104"/>
    </location>
</feature>
<accession>A0A392SG72</accession>
<name>A0A392SG72_9FABA</name>
<evidence type="ECO:0000313" key="1">
    <source>
        <dbReference type="EMBL" id="MCI47659.1"/>
    </source>
</evidence>
<dbReference type="EMBL" id="LXQA010375174">
    <property type="protein sequence ID" value="MCI47659.1"/>
    <property type="molecule type" value="Genomic_DNA"/>
</dbReference>
<dbReference type="Proteomes" id="UP000265520">
    <property type="component" value="Unassembled WGS sequence"/>
</dbReference>
<proteinExistence type="predicted"/>